<gene>
    <name evidence="2" type="ORF">B296_00039993</name>
</gene>
<comment type="caution">
    <text evidence="2">The sequence shown here is derived from an EMBL/GenBank/DDBJ whole genome shotgun (WGS) entry which is preliminary data.</text>
</comment>
<proteinExistence type="predicted"/>
<protein>
    <submittedName>
        <fullName evidence="2">Uncharacterized protein</fullName>
    </submittedName>
</protein>
<accession>A0A426YKU7</accession>
<feature type="region of interest" description="Disordered" evidence="1">
    <location>
        <begin position="1"/>
        <end position="50"/>
    </location>
</feature>
<dbReference type="Proteomes" id="UP000287651">
    <property type="component" value="Unassembled WGS sequence"/>
</dbReference>
<dbReference type="AlphaFoldDB" id="A0A426YKU7"/>
<reference evidence="2 3" key="1">
    <citation type="journal article" date="2014" name="Agronomy (Basel)">
        <title>A Draft Genome Sequence for Ensete ventricosum, the Drought-Tolerant Tree Against Hunger.</title>
        <authorList>
            <person name="Harrison J."/>
            <person name="Moore K.A."/>
            <person name="Paszkiewicz K."/>
            <person name="Jones T."/>
            <person name="Grant M."/>
            <person name="Ambacheew D."/>
            <person name="Muzemil S."/>
            <person name="Studholme D.J."/>
        </authorList>
    </citation>
    <scope>NUCLEOTIDE SEQUENCE [LARGE SCALE GENOMIC DNA]</scope>
</reference>
<feature type="compositionally biased region" description="Basic residues" evidence="1">
    <location>
        <begin position="146"/>
        <end position="159"/>
    </location>
</feature>
<feature type="compositionally biased region" description="Acidic residues" evidence="1">
    <location>
        <begin position="1"/>
        <end position="12"/>
    </location>
</feature>
<dbReference type="EMBL" id="AMZH03011691">
    <property type="protein sequence ID" value="RRT52391.1"/>
    <property type="molecule type" value="Genomic_DNA"/>
</dbReference>
<evidence type="ECO:0000313" key="3">
    <source>
        <dbReference type="Proteomes" id="UP000287651"/>
    </source>
</evidence>
<feature type="region of interest" description="Disordered" evidence="1">
    <location>
        <begin position="130"/>
        <end position="159"/>
    </location>
</feature>
<evidence type="ECO:0000313" key="2">
    <source>
        <dbReference type="EMBL" id="RRT52391.1"/>
    </source>
</evidence>
<organism evidence="2 3">
    <name type="scientific">Ensete ventricosum</name>
    <name type="common">Abyssinian banana</name>
    <name type="synonym">Musa ensete</name>
    <dbReference type="NCBI Taxonomy" id="4639"/>
    <lineage>
        <taxon>Eukaryota</taxon>
        <taxon>Viridiplantae</taxon>
        <taxon>Streptophyta</taxon>
        <taxon>Embryophyta</taxon>
        <taxon>Tracheophyta</taxon>
        <taxon>Spermatophyta</taxon>
        <taxon>Magnoliopsida</taxon>
        <taxon>Liliopsida</taxon>
        <taxon>Zingiberales</taxon>
        <taxon>Musaceae</taxon>
        <taxon>Ensete</taxon>
    </lineage>
</organism>
<sequence>MATQTEELEPLSEPEIGRENEKNRNPTGIGIGIFGDATAPRTVPPGPTDAPLPFLDVGRVGLPRTSRLTINDDCNASTFGLVGDIRRFVLPRSTWRADRVGATRPPLSRRTNRILFPAAAHVTCPNRRVPCGPQRVIGPARDRKEHRDRRKRSSHAPGT</sequence>
<feature type="compositionally biased region" description="Basic and acidic residues" evidence="1">
    <location>
        <begin position="15"/>
        <end position="24"/>
    </location>
</feature>
<name>A0A426YKU7_ENSVE</name>
<evidence type="ECO:0000256" key="1">
    <source>
        <dbReference type="SAM" id="MobiDB-lite"/>
    </source>
</evidence>